<evidence type="ECO:0000313" key="9">
    <source>
        <dbReference type="Proteomes" id="UP000253647"/>
    </source>
</evidence>
<dbReference type="InterPro" id="IPR010994">
    <property type="entry name" value="RuvA_2-like"/>
</dbReference>
<dbReference type="Gene3D" id="3.40.140.10">
    <property type="entry name" value="Cytidine Deaminase, domain 2"/>
    <property type="match status" value="1"/>
</dbReference>
<accession>A0A368XZE9</accession>
<evidence type="ECO:0000259" key="7">
    <source>
        <dbReference type="PROSITE" id="PS50249"/>
    </source>
</evidence>
<evidence type="ECO:0000313" key="8">
    <source>
        <dbReference type="EMBL" id="RCW73363.1"/>
    </source>
</evidence>
<dbReference type="CDD" id="cd08071">
    <property type="entry name" value="MPN_DUF2466"/>
    <property type="match status" value="1"/>
</dbReference>
<dbReference type="InterPro" id="IPR046778">
    <property type="entry name" value="UPF0758_N"/>
</dbReference>
<evidence type="ECO:0000256" key="3">
    <source>
        <dbReference type="ARBA" id="ARBA00022801"/>
    </source>
</evidence>
<keyword evidence="2" id="KW-0479">Metal-binding</keyword>
<dbReference type="PANTHER" id="PTHR30471">
    <property type="entry name" value="DNA REPAIR PROTEIN RADC"/>
    <property type="match status" value="1"/>
</dbReference>
<dbReference type="Pfam" id="PF04002">
    <property type="entry name" value="RadC"/>
    <property type="match status" value="1"/>
</dbReference>
<dbReference type="SUPFAM" id="SSF47781">
    <property type="entry name" value="RuvA domain 2-like"/>
    <property type="match status" value="1"/>
</dbReference>
<dbReference type="PROSITE" id="PS50249">
    <property type="entry name" value="MPN"/>
    <property type="match status" value="1"/>
</dbReference>
<dbReference type="InterPro" id="IPR037518">
    <property type="entry name" value="MPN"/>
</dbReference>
<dbReference type="Proteomes" id="UP000253647">
    <property type="component" value="Unassembled WGS sequence"/>
</dbReference>
<keyword evidence="5" id="KW-0482">Metalloprotease</keyword>
<comment type="similarity">
    <text evidence="6">Belongs to the UPF0758 family.</text>
</comment>
<proteinExistence type="inferred from homology"/>
<dbReference type="GO" id="GO:0008237">
    <property type="term" value="F:metallopeptidase activity"/>
    <property type="evidence" value="ECO:0007669"/>
    <property type="project" value="UniProtKB-KW"/>
</dbReference>
<dbReference type="GO" id="GO:0006508">
    <property type="term" value="P:proteolysis"/>
    <property type="evidence" value="ECO:0007669"/>
    <property type="project" value="UniProtKB-KW"/>
</dbReference>
<evidence type="ECO:0000256" key="6">
    <source>
        <dbReference type="RuleBase" id="RU003797"/>
    </source>
</evidence>
<feature type="domain" description="MPN" evidence="7">
    <location>
        <begin position="145"/>
        <end position="267"/>
    </location>
</feature>
<name>A0A368XZE9_MARNT</name>
<dbReference type="InterPro" id="IPR001405">
    <property type="entry name" value="UPF0758"/>
</dbReference>
<dbReference type="AlphaFoldDB" id="A0A368XZE9"/>
<sequence length="267" mass="29749">MPSADGQPARPPVRLPNVTFWSNLCNFENPVQDALPETSKEANMPPSHWPADERPRERLLTHGPESLSDAELLAIFLRTGTTGMPVMALARHLITEFSGLRGLMTASRRQFCEVKGLGTAKYAQVQAAMEMARRVMDEPLRQGDPLRSPEDTRRFLTSRLGTYPHEVFAGLFLDNRHRVIQYRELFRGTIDGAAVYPREVVRQALEDNAAAVIFAHNHPSGVAEPSQADISLTRRLKEALGLVDIRVLDHMVIGHGEVISLAERGLM</sequence>
<dbReference type="PANTHER" id="PTHR30471:SF3">
    <property type="entry name" value="UPF0758 PROTEIN YEES-RELATED"/>
    <property type="match status" value="1"/>
</dbReference>
<keyword evidence="1" id="KW-0645">Protease</keyword>
<evidence type="ECO:0000256" key="4">
    <source>
        <dbReference type="ARBA" id="ARBA00022833"/>
    </source>
</evidence>
<gene>
    <name evidence="8" type="ORF">DET61_10280</name>
</gene>
<dbReference type="EMBL" id="QPJI01000002">
    <property type="protein sequence ID" value="RCW73363.1"/>
    <property type="molecule type" value="Genomic_DNA"/>
</dbReference>
<dbReference type="Pfam" id="PF20582">
    <property type="entry name" value="UPF0758_N"/>
    <property type="match status" value="1"/>
</dbReference>
<evidence type="ECO:0000256" key="1">
    <source>
        <dbReference type="ARBA" id="ARBA00022670"/>
    </source>
</evidence>
<dbReference type="PROSITE" id="PS01302">
    <property type="entry name" value="UPF0758"/>
    <property type="match status" value="1"/>
</dbReference>
<evidence type="ECO:0000256" key="2">
    <source>
        <dbReference type="ARBA" id="ARBA00022723"/>
    </source>
</evidence>
<comment type="caution">
    <text evidence="8">The sequence shown here is derived from an EMBL/GenBank/DDBJ whole genome shotgun (WGS) entry which is preliminary data.</text>
</comment>
<evidence type="ECO:0000256" key="5">
    <source>
        <dbReference type="ARBA" id="ARBA00023049"/>
    </source>
</evidence>
<dbReference type="NCBIfam" id="NF000642">
    <property type="entry name" value="PRK00024.1"/>
    <property type="match status" value="1"/>
</dbReference>
<reference evidence="8 9" key="1">
    <citation type="submission" date="2018-07" db="EMBL/GenBank/DDBJ databases">
        <title>Freshwater and sediment microbial communities from various areas in North America, analyzing microbe dynamics in response to fracking.</title>
        <authorList>
            <person name="Lamendella R."/>
        </authorList>
    </citation>
    <scope>NUCLEOTIDE SEQUENCE [LARGE SCALE GENOMIC DNA]</scope>
    <source>
        <strain evidence="8 9">105B</strain>
    </source>
</reference>
<keyword evidence="3" id="KW-0378">Hydrolase</keyword>
<protein>
    <submittedName>
        <fullName evidence="8">DNA replication and repair protein RadC</fullName>
    </submittedName>
</protein>
<keyword evidence="4" id="KW-0862">Zinc</keyword>
<organism evidence="8 9">
    <name type="scientific">Marinobacter nauticus</name>
    <name type="common">Marinobacter hydrocarbonoclasticus</name>
    <name type="synonym">Marinobacter aquaeolei</name>
    <dbReference type="NCBI Taxonomy" id="2743"/>
    <lineage>
        <taxon>Bacteria</taxon>
        <taxon>Pseudomonadati</taxon>
        <taxon>Pseudomonadota</taxon>
        <taxon>Gammaproteobacteria</taxon>
        <taxon>Pseudomonadales</taxon>
        <taxon>Marinobacteraceae</taxon>
        <taxon>Marinobacter</taxon>
    </lineage>
</organism>
<dbReference type="GO" id="GO:0046872">
    <property type="term" value="F:metal ion binding"/>
    <property type="evidence" value="ECO:0007669"/>
    <property type="project" value="UniProtKB-KW"/>
</dbReference>
<dbReference type="InterPro" id="IPR025657">
    <property type="entry name" value="RadC_JAB"/>
</dbReference>
<dbReference type="SUPFAM" id="SSF102712">
    <property type="entry name" value="JAB1/MPN domain"/>
    <property type="match status" value="1"/>
</dbReference>
<dbReference type="InterPro" id="IPR020891">
    <property type="entry name" value="UPF0758_CS"/>
</dbReference>
<dbReference type="NCBIfam" id="TIGR00608">
    <property type="entry name" value="radc"/>
    <property type="match status" value="1"/>
</dbReference>